<proteinExistence type="predicted"/>
<dbReference type="AlphaFoldDB" id="A0A9Y2I8M4"/>
<protein>
    <submittedName>
        <fullName evidence="6">SigB/SigF/SigG family RNA polymerase sigma factor</fullName>
    </submittedName>
</protein>
<dbReference type="Pfam" id="PF04542">
    <property type="entry name" value="Sigma70_r2"/>
    <property type="match status" value="1"/>
</dbReference>
<keyword evidence="7" id="KW-1185">Reference proteome</keyword>
<reference evidence="6 7" key="1">
    <citation type="submission" date="2023-06" db="EMBL/GenBank/DDBJ databases">
        <authorList>
            <person name="Oyuntsetseg B."/>
            <person name="Kim S.B."/>
        </authorList>
    </citation>
    <scope>NUCLEOTIDE SEQUENCE [LARGE SCALE GENOMIC DNA]</scope>
    <source>
        <strain evidence="6 7">2-15</strain>
    </source>
</reference>
<dbReference type="InterPro" id="IPR000943">
    <property type="entry name" value="RNA_pol_sigma70"/>
</dbReference>
<dbReference type="InterPro" id="IPR007627">
    <property type="entry name" value="RNA_pol_sigma70_r2"/>
</dbReference>
<dbReference type="GO" id="GO:0003677">
    <property type="term" value="F:DNA binding"/>
    <property type="evidence" value="ECO:0007669"/>
    <property type="project" value="UniProtKB-KW"/>
</dbReference>
<name>A0A9Y2I8M4_9PSEU</name>
<dbReference type="PANTHER" id="PTHR30385:SF4">
    <property type="entry name" value="RNA POLYMERASE SIGMA-E FACTOR"/>
    <property type="match status" value="1"/>
</dbReference>
<dbReference type="PANTHER" id="PTHR30385">
    <property type="entry name" value="SIGMA FACTOR F FLAGELLAR"/>
    <property type="match status" value="1"/>
</dbReference>
<dbReference type="PROSITE" id="PS00715">
    <property type="entry name" value="SIGMA70_1"/>
    <property type="match status" value="1"/>
</dbReference>
<dbReference type="RefSeq" id="WP_285966593.1">
    <property type="nucleotide sequence ID" value="NZ_CP127294.1"/>
</dbReference>
<dbReference type="InterPro" id="IPR014322">
    <property type="entry name" value="RNA_pol_sigma-B/F/G"/>
</dbReference>
<dbReference type="InterPro" id="IPR013324">
    <property type="entry name" value="RNA_pol_sigma_r3/r4-like"/>
</dbReference>
<dbReference type="SUPFAM" id="SSF88659">
    <property type="entry name" value="Sigma3 and sigma4 domains of RNA polymerase sigma factors"/>
    <property type="match status" value="2"/>
</dbReference>
<dbReference type="InterPro" id="IPR014284">
    <property type="entry name" value="RNA_pol_sigma-70_dom"/>
</dbReference>
<keyword evidence="3" id="KW-0238">DNA-binding</keyword>
<accession>A0A9Y2I8M4</accession>
<dbReference type="InterPro" id="IPR007630">
    <property type="entry name" value="RNA_pol_sigma70_r4"/>
</dbReference>
<dbReference type="NCBIfam" id="TIGR02980">
    <property type="entry name" value="SigBFG"/>
    <property type="match status" value="1"/>
</dbReference>
<evidence type="ECO:0000256" key="1">
    <source>
        <dbReference type="ARBA" id="ARBA00023015"/>
    </source>
</evidence>
<keyword evidence="4" id="KW-0804">Transcription</keyword>
<dbReference type="GO" id="GO:0016987">
    <property type="term" value="F:sigma factor activity"/>
    <property type="evidence" value="ECO:0007669"/>
    <property type="project" value="UniProtKB-KW"/>
</dbReference>
<dbReference type="InterPro" id="IPR013325">
    <property type="entry name" value="RNA_pol_sigma_r2"/>
</dbReference>
<dbReference type="Gene3D" id="1.20.120.1810">
    <property type="match status" value="1"/>
</dbReference>
<dbReference type="NCBIfam" id="TIGR02937">
    <property type="entry name" value="sigma70-ECF"/>
    <property type="match status" value="1"/>
</dbReference>
<evidence type="ECO:0000259" key="5">
    <source>
        <dbReference type="PROSITE" id="PS00715"/>
    </source>
</evidence>
<dbReference type="InterPro" id="IPR036388">
    <property type="entry name" value="WH-like_DNA-bd_sf"/>
</dbReference>
<dbReference type="Proteomes" id="UP001236014">
    <property type="component" value="Chromosome"/>
</dbReference>
<evidence type="ECO:0000313" key="6">
    <source>
        <dbReference type="EMBL" id="WIX75830.1"/>
    </source>
</evidence>
<dbReference type="InterPro" id="IPR007624">
    <property type="entry name" value="RNA_pol_sigma70_r3"/>
</dbReference>
<feature type="domain" description="RNA polymerase sigma-70" evidence="5">
    <location>
        <begin position="64"/>
        <end position="77"/>
    </location>
</feature>
<dbReference type="EMBL" id="CP127294">
    <property type="protein sequence ID" value="WIX75830.1"/>
    <property type="molecule type" value="Genomic_DNA"/>
</dbReference>
<dbReference type="PRINTS" id="PR00046">
    <property type="entry name" value="SIGMA70FCT"/>
</dbReference>
<evidence type="ECO:0000256" key="2">
    <source>
        <dbReference type="ARBA" id="ARBA00023082"/>
    </source>
</evidence>
<dbReference type="SUPFAM" id="SSF88946">
    <property type="entry name" value="Sigma2 domain of RNA polymerase sigma factors"/>
    <property type="match status" value="1"/>
</dbReference>
<dbReference type="Pfam" id="PF04539">
    <property type="entry name" value="Sigma70_r3"/>
    <property type="match status" value="1"/>
</dbReference>
<keyword evidence="2" id="KW-0731">Sigma factor</keyword>
<dbReference type="Gene3D" id="1.10.10.10">
    <property type="entry name" value="Winged helix-like DNA-binding domain superfamily/Winged helix DNA-binding domain"/>
    <property type="match status" value="2"/>
</dbReference>
<dbReference type="KEGG" id="acab:QRX50_30660"/>
<dbReference type="NCBIfam" id="NF005514">
    <property type="entry name" value="PRK07122.1"/>
    <property type="match status" value="1"/>
</dbReference>
<organism evidence="6 7">
    <name type="scientific">Amycolatopsis carbonis</name>
    <dbReference type="NCBI Taxonomy" id="715471"/>
    <lineage>
        <taxon>Bacteria</taxon>
        <taxon>Bacillati</taxon>
        <taxon>Actinomycetota</taxon>
        <taxon>Actinomycetes</taxon>
        <taxon>Pseudonocardiales</taxon>
        <taxon>Pseudonocardiaceae</taxon>
        <taxon>Amycolatopsis</taxon>
    </lineage>
</organism>
<keyword evidence="1" id="KW-0805">Transcription regulation</keyword>
<sequence>MNQQPITRRRDEYAHTVPLFEEFAALDADDPRRPRLREQLVTEFLPVAEHIATRFTGRGEPREDLVQVGRIGLINAIDRFTPDRGPDFLSFAVPTIMGEIRRHFRDTGWSVRVPRRLKELHLSLSHGSSALSQTLGRAPTPTELAEHLGLDVAEVHEGLIAGNAYQTLSVDKPVHDDAEALSLADTLGEEDAELEHIENHEALEPLLRDLPPRERAILVMRFFGGLTQTQIADRVGISQMHVSRLLSQTLEQLRGKLTADPQARQ</sequence>
<dbReference type="CDD" id="cd06171">
    <property type="entry name" value="Sigma70_r4"/>
    <property type="match status" value="1"/>
</dbReference>
<evidence type="ECO:0000256" key="3">
    <source>
        <dbReference type="ARBA" id="ARBA00023125"/>
    </source>
</evidence>
<evidence type="ECO:0000313" key="7">
    <source>
        <dbReference type="Proteomes" id="UP001236014"/>
    </source>
</evidence>
<evidence type="ECO:0000256" key="4">
    <source>
        <dbReference type="ARBA" id="ARBA00023163"/>
    </source>
</evidence>
<gene>
    <name evidence="6" type="ORF">QRX50_30660</name>
</gene>
<dbReference type="GO" id="GO:0006352">
    <property type="term" value="P:DNA-templated transcription initiation"/>
    <property type="evidence" value="ECO:0007669"/>
    <property type="project" value="InterPro"/>
</dbReference>
<dbReference type="Pfam" id="PF04545">
    <property type="entry name" value="Sigma70_r4"/>
    <property type="match status" value="1"/>
</dbReference>